<dbReference type="AlphaFoldDB" id="A0A5C8PSW0"/>
<keyword evidence="1" id="KW-0732">Signal</keyword>
<keyword evidence="4" id="KW-1185">Reference proteome</keyword>
<feature type="chain" id="PRO_5023052085" evidence="1">
    <location>
        <begin position="26"/>
        <end position="296"/>
    </location>
</feature>
<accession>A0A5C8PSW0</accession>
<dbReference type="InterPro" id="IPR029058">
    <property type="entry name" value="AB_hydrolase_fold"/>
</dbReference>
<keyword evidence="3" id="KW-0378">Hydrolase</keyword>
<name>A0A5C8PSW0_9HYPH</name>
<sequence>MSTRLPGWLAALVAVLTLAGPQACAEPVQIRHDGRTLNADLTLPQGGDVRDGLVVLVHGTLMHGRMEIMAALQKGLAERGVGSLAITLSLGIDDRRGPYDCATPHRHMLDATAGEIGAWTLWARERGAAQVDLAGHSRGGAQAAYAAATGAAPDIRRLLLIAPATFDSAAIATGYEKAFGLPLAPLLTGAAGLAATPDALLRPIGFLSCRDAAVAPRTFIDTYTVPERHDTPTLLARLNQPALVVIAGNDEVVRGLDRVQAVPGRVRVVNVDGADHQFRDLYGDDLADAVAAFVKE</sequence>
<proteinExistence type="predicted"/>
<reference evidence="3 4" key="1">
    <citation type="submission" date="2019-06" db="EMBL/GenBank/DDBJ databases">
        <title>New taxonomy in bacterial strain CC-CFT640, isolated from vineyard.</title>
        <authorList>
            <person name="Lin S.-Y."/>
            <person name="Tsai C.-F."/>
            <person name="Young C.-C."/>
        </authorList>
    </citation>
    <scope>NUCLEOTIDE SEQUENCE [LARGE SCALE GENOMIC DNA]</scope>
    <source>
        <strain evidence="3 4">CC-CFT640</strain>
    </source>
</reference>
<dbReference type="EMBL" id="VDUZ01000005">
    <property type="protein sequence ID" value="TXL79473.1"/>
    <property type="molecule type" value="Genomic_DNA"/>
</dbReference>
<feature type="signal peptide" evidence="1">
    <location>
        <begin position="1"/>
        <end position="25"/>
    </location>
</feature>
<evidence type="ECO:0000259" key="2">
    <source>
        <dbReference type="Pfam" id="PF12697"/>
    </source>
</evidence>
<organism evidence="3 4">
    <name type="scientific">Vineibacter terrae</name>
    <dbReference type="NCBI Taxonomy" id="2586908"/>
    <lineage>
        <taxon>Bacteria</taxon>
        <taxon>Pseudomonadati</taxon>
        <taxon>Pseudomonadota</taxon>
        <taxon>Alphaproteobacteria</taxon>
        <taxon>Hyphomicrobiales</taxon>
        <taxon>Vineibacter</taxon>
    </lineage>
</organism>
<evidence type="ECO:0000256" key="1">
    <source>
        <dbReference type="SAM" id="SignalP"/>
    </source>
</evidence>
<gene>
    <name evidence="3" type="ORF">FHP25_05850</name>
</gene>
<dbReference type="Gene3D" id="3.40.50.1820">
    <property type="entry name" value="alpha/beta hydrolase"/>
    <property type="match status" value="1"/>
</dbReference>
<dbReference type="GO" id="GO:0016787">
    <property type="term" value="F:hydrolase activity"/>
    <property type="evidence" value="ECO:0007669"/>
    <property type="project" value="UniProtKB-KW"/>
</dbReference>
<dbReference type="InterPro" id="IPR000073">
    <property type="entry name" value="AB_hydrolase_1"/>
</dbReference>
<protein>
    <submittedName>
        <fullName evidence="3">Alpha/beta hydrolase</fullName>
    </submittedName>
</protein>
<evidence type="ECO:0000313" key="3">
    <source>
        <dbReference type="EMBL" id="TXL79473.1"/>
    </source>
</evidence>
<dbReference type="Proteomes" id="UP000321638">
    <property type="component" value="Unassembled WGS sequence"/>
</dbReference>
<dbReference type="Pfam" id="PF12697">
    <property type="entry name" value="Abhydrolase_6"/>
    <property type="match status" value="1"/>
</dbReference>
<feature type="domain" description="AB hydrolase-1" evidence="2">
    <location>
        <begin position="54"/>
        <end position="288"/>
    </location>
</feature>
<dbReference type="OrthoDB" id="8208091at2"/>
<dbReference type="SUPFAM" id="SSF53474">
    <property type="entry name" value="alpha/beta-Hydrolases"/>
    <property type="match status" value="1"/>
</dbReference>
<evidence type="ECO:0000313" key="4">
    <source>
        <dbReference type="Proteomes" id="UP000321638"/>
    </source>
</evidence>
<comment type="caution">
    <text evidence="3">The sequence shown here is derived from an EMBL/GenBank/DDBJ whole genome shotgun (WGS) entry which is preliminary data.</text>
</comment>
<dbReference type="RefSeq" id="WP_147845980.1">
    <property type="nucleotide sequence ID" value="NZ_VDUZ01000005.1"/>
</dbReference>